<keyword evidence="3" id="KW-1185">Reference proteome</keyword>
<organism evidence="2 3">
    <name type="scientific">Rhodotorula taiwanensis</name>
    <dbReference type="NCBI Taxonomy" id="741276"/>
    <lineage>
        <taxon>Eukaryota</taxon>
        <taxon>Fungi</taxon>
        <taxon>Dikarya</taxon>
        <taxon>Basidiomycota</taxon>
        <taxon>Pucciniomycotina</taxon>
        <taxon>Microbotryomycetes</taxon>
        <taxon>Sporidiobolales</taxon>
        <taxon>Sporidiobolaceae</taxon>
        <taxon>Rhodotorula</taxon>
    </lineage>
</organism>
<feature type="region of interest" description="Disordered" evidence="1">
    <location>
        <begin position="555"/>
        <end position="634"/>
    </location>
</feature>
<protein>
    <submittedName>
        <fullName evidence="2">Uncharacterized protein</fullName>
    </submittedName>
</protein>
<proteinExistence type="predicted"/>
<feature type="compositionally biased region" description="Basic and acidic residues" evidence="1">
    <location>
        <begin position="306"/>
        <end position="326"/>
    </location>
</feature>
<sequence length="634" mass="67855">MQPISDPNETPKPMPEARAVPPPAAAQTPSATSPRRTSADSSASATSEGQPARGRHPIRPPPPPYAEIAKPLPHDAAATAASADSSRRSQQQHARTQALFDHKWSHLGLPTGYFLLRNAAQGKTLDLIGHRQSEGADLGLHPIKQPILEGATLQHKGNNQVFFLAVSDGTLTAAASSRSVDVQDTRLVQAFPHPVTTIPSILSHPIPRFRLDPETSTLHVLYETDPSYPGPQHSSEEDWRADDYIVEAVPRKRKTGPGSSWTSAPGQVLSELSSTAASFGERIAESFAFFTPISRPQSQQNSPKIGSDRTDEQTKSIRAGKEREGAVDATGDSSSSNLAGTSTAVSTEDRPSTTTITVEHDEVEEDPDSDDEPSAYRAVRVVKLERGWREKFPADALRATPDKSFGVTKWSSSPKELRKWRRRMWDVIPVTIRSFPAPDFPVHTSRATEDLEPPSASESASATDSDDHHHLSAGPGAGFVMADYFGIGSHTTSTASSPSRSRRMSHDPAAEGAELDDGVHAEGLRWASPGGFAASRLSGMISSRLLPLSLGGEDAGELADGEGEGLATESQATPRLPRDEWDANIVGSRELDRIAQERKLSTSSSSADGSTQGVATTLPPPVPAVGGETKRIEQ</sequence>
<feature type="region of interest" description="Disordered" evidence="1">
    <location>
        <begin position="491"/>
        <end position="516"/>
    </location>
</feature>
<feature type="region of interest" description="Disordered" evidence="1">
    <location>
        <begin position="290"/>
        <end position="374"/>
    </location>
</feature>
<name>A0A2S5BBI0_9BASI</name>
<reference evidence="2 3" key="1">
    <citation type="journal article" date="2018" name="Front. Microbiol.">
        <title>Prospects for Fungal Bioremediation of Acidic Radioactive Waste Sites: Characterization and Genome Sequence of Rhodotorula taiwanensis MD1149.</title>
        <authorList>
            <person name="Tkavc R."/>
            <person name="Matrosova V.Y."/>
            <person name="Grichenko O.E."/>
            <person name="Gostincar C."/>
            <person name="Volpe R.P."/>
            <person name="Klimenkova P."/>
            <person name="Gaidamakova E.K."/>
            <person name="Zhou C.E."/>
            <person name="Stewart B.J."/>
            <person name="Lyman M.G."/>
            <person name="Malfatti S.A."/>
            <person name="Rubinfeld B."/>
            <person name="Courtot M."/>
            <person name="Singh J."/>
            <person name="Dalgard C.L."/>
            <person name="Hamilton T."/>
            <person name="Frey K.G."/>
            <person name="Gunde-Cimerman N."/>
            <person name="Dugan L."/>
            <person name="Daly M.J."/>
        </authorList>
    </citation>
    <scope>NUCLEOTIDE SEQUENCE [LARGE SCALE GENOMIC DNA]</scope>
    <source>
        <strain evidence="2 3">MD1149</strain>
    </source>
</reference>
<dbReference type="CDD" id="cd00161">
    <property type="entry name" value="beta-trefoil_Ricin-like"/>
    <property type="match status" value="1"/>
</dbReference>
<dbReference type="OrthoDB" id="9895617at2759"/>
<evidence type="ECO:0000313" key="3">
    <source>
        <dbReference type="Proteomes" id="UP000237144"/>
    </source>
</evidence>
<comment type="caution">
    <text evidence="2">The sequence shown here is derived from an EMBL/GenBank/DDBJ whole genome shotgun (WGS) entry which is preliminary data.</text>
</comment>
<feature type="compositionally biased region" description="Low complexity" evidence="1">
    <location>
        <begin position="453"/>
        <end position="463"/>
    </location>
</feature>
<accession>A0A2S5BBI0</accession>
<evidence type="ECO:0000256" key="1">
    <source>
        <dbReference type="SAM" id="MobiDB-lite"/>
    </source>
</evidence>
<feature type="compositionally biased region" description="Polar residues" evidence="1">
    <location>
        <begin position="331"/>
        <end position="357"/>
    </location>
</feature>
<feature type="compositionally biased region" description="Basic and acidic residues" evidence="1">
    <location>
        <begin position="589"/>
        <end position="600"/>
    </location>
</feature>
<feature type="compositionally biased region" description="Polar residues" evidence="1">
    <location>
        <begin position="294"/>
        <end position="304"/>
    </location>
</feature>
<evidence type="ECO:0000313" key="2">
    <source>
        <dbReference type="EMBL" id="POY74142.1"/>
    </source>
</evidence>
<feature type="region of interest" description="Disordered" evidence="1">
    <location>
        <begin position="436"/>
        <end position="473"/>
    </location>
</feature>
<gene>
    <name evidence="2" type="ORF">BMF94_2954</name>
</gene>
<feature type="compositionally biased region" description="Pro residues" evidence="1">
    <location>
        <begin position="10"/>
        <end position="24"/>
    </location>
</feature>
<dbReference type="STRING" id="741276.A0A2S5BBI0"/>
<feature type="compositionally biased region" description="Low complexity" evidence="1">
    <location>
        <begin position="66"/>
        <end position="97"/>
    </location>
</feature>
<dbReference type="Proteomes" id="UP000237144">
    <property type="component" value="Unassembled WGS sequence"/>
</dbReference>
<dbReference type="EMBL" id="PJQD01000029">
    <property type="protein sequence ID" value="POY74142.1"/>
    <property type="molecule type" value="Genomic_DNA"/>
</dbReference>
<feature type="region of interest" description="Disordered" evidence="1">
    <location>
        <begin position="1"/>
        <end position="97"/>
    </location>
</feature>
<dbReference type="AlphaFoldDB" id="A0A2S5BBI0"/>
<feature type="compositionally biased region" description="Low complexity" evidence="1">
    <location>
        <begin position="25"/>
        <end position="47"/>
    </location>
</feature>
<feature type="compositionally biased region" description="Acidic residues" evidence="1">
    <location>
        <begin position="361"/>
        <end position="373"/>
    </location>
</feature>